<keyword evidence="14" id="KW-1185">Reference proteome</keyword>
<dbReference type="GO" id="GO:0006281">
    <property type="term" value="P:DNA repair"/>
    <property type="evidence" value="ECO:0007669"/>
    <property type="project" value="UniProtKB-KW"/>
</dbReference>
<dbReference type="GO" id="GO:0005634">
    <property type="term" value="C:nucleus"/>
    <property type="evidence" value="ECO:0007669"/>
    <property type="project" value="UniProtKB-SubCell"/>
</dbReference>
<proteinExistence type="predicted"/>
<dbReference type="PANTHER" id="PTHR15074">
    <property type="entry name" value="METHYL-CPG-BINDING PROTEIN"/>
    <property type="match status" value="1"/>
</dbReference>
<dbReference type="PANTHER" id="PTHR15074:SF0">
    <property type="entry name" value="METHYL-CPG-BINDING DOMAIN PROTEIN 4-LIKE PROTEIN"/>
    <property type="match status" value="1"/>
</dbReference>
<evidence type="ECO:0000256" key="9">
    <source>
        <dbReference type="ARBA" id="ARBA00062707"/>
    </source>
</evidence>
<comment type="function">
    <text evidence="8">Mismatch-specific DNA N-glycosylase involved in DNA repair. Has thymine glycosylase activity and is specific for G:T mismatches within methylated and unmethylated CpG sites. Can also remove uracil or 5-fluorouracil in G:U mismatches. Has no lyase activity. Was first identified as methyl-CpG-binding protein.</text>
</comment>
<comment type="caution">
    <text evidence="13">The sequence shown here is derived from an EMBL/GenBank/DDBJ whole genome shotgun (WGS) entry which is preliminary data.</text>
</comment>
<dbReference type="AlphaFoldDB" id="A0A2Z6QY31"/>
<dbReference type="EMBL" id="BEXD01001313">
    <property type="protein sequence ID" value="GBB93482.1"/>
    <property type="molecule type" value="Genomic_DNA"/>
</dbReference>
<evidence type="ECO:0000256" key="6">
    <source>
        <dbReference type="ARBA" id="ARBA00023204"/>
    </source>
</evidence>
<evidence type="ECO:0000256" key="1">
    <source>
        <dbReference type="ARBA" id="ARBA00004123"/>
    </source>
</evidence>
<evidence type="ECO:0000313" key="14">
    <source>
        <dbReference type="Proteomes" id="UP000247702"/>
    </source>
</evidence>
<dbReference type="FunFam" id="1.10.340.30:FF:000051">
    <property type="entry name" value="Methyl-CpG-binding domain protein 4"/>
    <property type="match status" value="1"/>
</dbReference>
<keyword evidence="4" id="KW-0378">Hydrolase</keyword>
<dbReference type="GO" id="GO:0003677">
    <property type="term" value="F:DNA binding"/>
    <property type="evidence" value="ECO:0007669"/>
    <property type="project" value="UniProtKB-KW"/>
</dbReference>
<evidence type="ECO:0000256" key="10">
    <source>
        <dbReference type="ARBA" id="ARBA00069821"/>
    </source>
</evidence>
<comment type="subunit">
    <text evidence="9">Interacts with MLH1.</text>
</comment>
<evidence type="ECO:0000256" key="7">
    <source>
        <dbReference type="ARBA" id="ARBA00023242"/>
    </source>
</evidence>
<name>A0A2Z6QY31_9GLOM</name>
<dbReference type="InterPro" id="IPR011257">
    <property type="entry name" value="DNA_glycosylase"/>
</dbReference>
<dbReference type="GO" id="GO:0016787">
    <property type="term" value="F:hydrolase activity"/>
    <property type="evidence" value="ECO:0007669"/>
    <property type="project" value="UniProtKB-KW"/>
</dbReference>
<evidence type="ECO:0000256" key="8">
    <source>
        <dbReference type="ARBA" id="ARBA00055831"/>
    </source>
</evidence>
<evidence type="ECO:0000256" key="4">
    <source>
        <dbReference type="ARBA" id="ARBA00022801"/>
    </source>
</evidence>
<evidence type="ECO:0000313" key="13">
    <source>
        <dbReference type="EMBL" id="GBB93482.1"/>
    </source>
</evidence>
<evidence type="ECO:0000256" key="2">
    <source>
        <dbReference type="ARBA" id="ARBA00022553"/>
    </source>
</evidence>
<sequence>MNNVTLCDKYFYKMKKKTEIVKTEAKSPYFTSSVNGENNNNAPLKDALNSDMAENIFDTLLINKSETKSKTRDIISMKRTGKISKYFKSIKKRFTKNASTSSIKHIKFSEEAFLFTNNLSNIDIDSKIDLETTEESISEKNIISEKDLDVNFEEFKSGGSKLPTVEEAKKAASIVINYVPKFIPMPSPFNLVQETLYYDPWKLLIATMFLNRTRGSQALPIMWKFLEEYPTPQKAVLADIHTLADLLRPLGLQNSRAERIIKFSYAYLLNSNFKTPKNLFGMGKYAEDSWKLFCEKDDNWMEEYGLEPEDKILQLYVNWRRHQYKISKVKEEKIEEKNSDGNSSDNIVKKYGSENENYLSLQELNKLDTLYQLTYKDSLLKDTNSIILHESNNT</sequence>
<keyword evidence="7" id="KW-0539">Nucleus</keyword>
<keyword evidence="3" id="KW-0227">DNA damage</keyword>
<accession>A0A2Z6QY31</accession>
<gene>
    <name evidence="13" type="ORF">RclHR1_02180024</name>
</gene>
<protein>
    <recommendedName>
        <fullName evidence="10">Methyl-CpG-binding domain protein 4</fullName>
    </recommendedName>
    <alternativeName>
        <fullName evidence="11">Methyl-CpG-binding protein MBD4</fullName>
    </alternativeName>
    <alternativeName>
        <fullName evidence="12">Mismatch-specific DNA N-glycosylase</fullName>
    </alternativeName>
</protein>
<dbReference type="SUPFAM" id="SSF48150">
    <property type="entry name" value="DNA-glycosylase"/>
    <property type="match status" value="1"/>
</dbReference>
<evidence type="ECO:0000256" key="3">
    <source>
        <dbReference type="ARBA" id="ARBA00022763"/>
    </source>
</evidence>
<keyword evidence="6" id="KW-0234">DNA repair</keyword>
<keyword evidence="5" id="KW-0238">DNA-binding</keyword>
<evidence type="ECO:0000256" key="11">
    <source>
        <dbReference type="ARBA" id="ARBA00076709"/>
    </source>
</evidence>
<dbReference type="InterPro" id="IPR045138">
    <property type="entry name" value="MeCP2/MBD4"/>
</dbReference>
<reference evidence="13 14" key="1">
    <citation type="submission" date="2017-11" db="EMBL/GenBank/DDBJ databases">
        <title>The genome of Rhizophagus clarus HR1 reveals common genetic basis of auxotrophy among arbuscular mycorrhizal fungi.</title>
        <authorList>
            <person name="Kobayashi Y."/>
        </authorList>
    </citation>
    <scope>NUCLEOTIDE SEQUENCE [LARGE SCALE GENOMIC DNA]</scope>
    <source>
        <strain evidence="13 14">HR1</strain>
    </source>
</reference>
<evidence type="ECO:0000256" key="12">
    <source>
        <dbReference type="ARBA" id="ARBA00083330"/>
    </source>
</evidence>
<evidence type="ECO:0000256" key="5">
    <source>
        <dbReference type="ARBA" id="ARBA00023125"/>
    </source>
</evidence>
<dbReference type="STRING" id="94130.A0A2Z6QY31"/>
<dbReference type="Gene3D" id="1.10.340.30">
    <property type="entry name" value="Hypothetical protein, domain 2"/>
    <property type="match status" value="1"/>
</dbReference>
<comment type="subcellular location">
    <subcellularLocation>
        <location evidence="1">Nucleus</location>
    </subcellularLocation>
</comment>
<organism evidence="13 14">
    <name type="scientific">Rhizophagus clarus</name>
    <dbReference type="NCBI Taxonomy" id="94130"/>
    <lineage>
        <taxon>Eukaryota</taxon>
        <taxon>Fungi</taxon>
        <taxon>Fungi incertae sedis</taxon>
        <taxon>Mucoromycota</taxon>
        <taxon>Glomeromycotina</taxon>
        <taxon>Glomeromycetes</taxon>
        <taxon>Glomerales</taxon>
        <taxon>Glomeraceae</taxon>
        <taxon>Rhizophagus</taxon>
    </lineage>
</organism>
<keyword evidence="2" id="KW-0597">Phosphoprotein</keyword>
<dbReference type="Proteomes" id="UP000247702">
    <property type="component" value="Unassembled WGS sequence"/>
</dbReference>